<keyword evidence="2" id="KW-1185">Reference proteome</keyword>
<dbReference type="AlphaFoldDB" id="A0A7Z9C0G5"/>
<accession>A0A7Z9C0G5</accession>
<gene>
    <name evidence="1" type="ORF">PL9631_900087</name>
</gene>
<organism evidence="1 2">
    <name type="scientific">Planktothrix paucivesiculata PCC 9631</name>
    <dbReference type="NCBI Taxonomy" id="671071"/>
    <lineage>
        <taxon>Bacteria</taxon>
        <taxon>Bacillati</taxon>
        <taxon>Cyanobacteriota</taxon>
        <taxon>Cyanophyceae</taxon>
        <taxon>Oscillatoriophycideae</taxon>
        <taxon>Oscillatoriales</taxon>
        <taxon>Microcoleaceae</taxon>
        <taxon>Planktothrix</taxon>
    </lineage>
</organism>
<sequence>MIFQDLIESIEALSFEEQDYLWELIRKRRIEQRRGEILANAEAVKLAFREGKAKPGTVGDLMADLLEDEDETGLE</sequence>
<dbReference type="OrthoDB" id="466771at2"/>
<name>A0A7Z9C0G5_9CYAN</name>
<evidence type="ECO:0008006" key="3">
    <source>
        <dbReference type="Google" id="ProtNLM"/>
    </source>
</evidence>
<dbReference type="EMBL" id="CZCS02000235">
    <property type="protein sequence ID" value="VXD25028.1"/>
    <property type="molecule type" value="Genomic_DNA"/>
</dbReference>
<proteinExistence type="predicted"/>
<dbReference type="RefSeq" id="WP_083622294.1">
    <property type="nucleotide sequence ID" value="NZ_LR735020.1"/>
</dbReference>
<protein>
    <recommendedName>
        <fullName evidence="3">HigA protein (Antitoxin to HigB)</fullName>
    </recommendedName>
</protein>
<dbReference type="Proteomes" id="UP000182190">
    <property type="component" value="Unassembled WGS sequence"/>
</dbReference>
<evidence type="ECO:0000313" key="2">
    <source>
        <dbReference type="Proteomes" id="UP000182190"/>
    </source>
</evidence>
<comment type="caution">
    <text evidence="1">The sequence shown here is derived from an EMBL/GenBank/DDBJ whole genome shotgun (WGS) entry which is preliminary data.</text>
</comment>
<evidence type="ECO:0000313" key="1">
    <source>
        <dbReference type="EMBL" id="VXD25028.1"/>
    </source>
</evidence>
<reference evidence="1" key="1">
    <citation type="submission" date="2019-10" db="EMBL/GenBank/DDBJ databases">
        <authorList>
            <consortium name="Genoscope - CEA"/>
            <person name="William W."/>
        </authorList>
    </citation>
    <scope>NUCLEOTIDE SEQUENCE [LARGE SCALE GENOMIC DNA]</scope>
    <source>
        <strain evidence="1">BBR_PRJEB10994</strain>
    </source>
</reference>